<dbReference type="Proteomes" id="UP001069802">
    <property type="component" value="Unassembled WGS sequence"/>
</dbReference>
<evidence type="ECO:0000313" key="3">
    <source>
        <dbReference type="Proteomes" id="UP001069802"/>
    </source>
</evidence>
<proteinExistence type="predicted"/>
<dbReference type="InterPro" id="IPR002871">
    <property type="entry name" value="NIF_FeS_clus_asmbl_NifU_N"/>
</dbReference>
<gene>
    <name evidence="2" type="ORF">O4H49_11575</name>
</gene>
<evidence type="ECO:0000313" key="2">
    <source>
        <dbReference type="EMBL" id="MCZ4281421.1"/>
    </source>
</evidence>
<sequence length="139" mass="15456">MQDDALYNKSILKLASAGDSPLAHPDISVLHDNPLCGDRITLDLTLDQRTISALGYKARSCALCKASAELLRTCAVGKDLETITNLHLQLKMQLKEQAVLTFSAPWKKFSLFQPAVPIKNRHSCILLPFQAIEKIERKN</sequence>
<comment type="caution">
    <text evidence="2">The sequence shown here is derived from an EMBL/GenBank/DDBJ whole genome shotgun (WGS) entry which is preliminary data.</text>
</comment>
<protein>
    <submittedName>
        <fullName evidence="2">Iron-sulfur cluster assembly scaffold protein</fullName>
    </submittedName>
</protein>
<dbReference type="CDD" id="cd06664">
    <property type="entry name" value="IscU_like"/>
    <property type="match status" value="1"/>
</dbReference>
<keyword evidence="3" id="KW-1185">Reference proteome</keyword>
<dbReference type="SUPFAM" id="SSF82649">
    <property type="entry name" value="SufE/NifU"/>
    <property type="match status" value="1"/>
</dbReference>
<dbReference type="Gene3D" id="3.90.1010.10">
    <property type="match status" value="1"/>
</dbReference>
<name>A0ABT4LK07_9PROT</name>
<evidence type="ECO:0000259" key="1">
    <source>
        <dbReference type="Pfam" id="PF01592"/>
    </source>
</evidence>
<feature type="domain" description="NIF system FeS cluster assembly NifU N-terminal" evidence="1">
    <location>
        <begin position="27"/>
        <end position="87"/>
    </location>
</feature>
<accession>A0ABT4LK07</accession>
<dbReference type="Pfam" id="PF01592">
    <property type="entry name" value="NifU_N"/>
    <property type="match status" value="1"/>
</dbReference>
<organism evidence="2 3">
    <name type="scientific">Kiloniella laminariae</name>
    <dbReference type="NCBI Taxonomy" id="454162"/>
    <lineage>
        <taxon>Bacteria</taxon>
        <taxon>Pseudomonadati</taxon>
        <taxon>Pseudomonadota</taxon>
        <taxon>Alphaproteobacteria</taxon>
        <taxon>Rhodospirillales</taxon>
        <taxon>Kiloniellaceae</taxon>
        <taxon>Kiloniella</taxon>
    </lineage>
</organism>
<dbReference type="EMBL" id="JAPWGY010000003">
    <property type="protein sequence ID" value="MCZ4281421.1"/>
    <property type="molecule type" value="Genomic_DNA"/>
</dbReference>
<reference evidence="2" key="1">
    <citation type="submission" date="2022-12" db="EMBL/GenBank/DDBJ databases">
        <title>Bacterial isolates from different developmental stages of Nematostella vectensis.</title>
        <authorList>
            <person name="Fraune S."/>
        </authorList>
    </citation>
    <scope>NUCLEOTIDE SEQUENCE</scope>
    <source>
        <strain evidence="2">G21630-S1</strain>
    </source>
</reference>
<dbReference type="RefSeq" id="WP_269423573.1">
    <property type="nucleotide sequence ID" value="NZ_JAPWGY010000003.1"/>
</dbReference>